<proteinExistence type="predicted"/>
<dbReference type="InterPro" id="IPR003675">
    <property type="entry name" value="Rce1/LyrA-like_dom"/>
</dbReference>
<evidence type="ECO:0000256" key="1">
    <source>
        <dbReference type="SAM" id="Phobius"/>
    </source>
</evidence>
<sequence length="281" mass="32040">MKYERPPRALVDIGPHISECITSSNSLAHCLFPLKVSLSFFLPLEEFTTSIELCTFLRHSFAVLSIFNSLGNVMSFWFMLKFMTKGEKLKLIDYNTKSALNSWSMTKPNQVNFSIFLIIFNTCRLTEDPFRCQIMEGASMFSCFGIEMWHFELIMASVILISSSRYLLLRTRPDFAESTEATNKQVLTSLQPVDYVIVSLFPGVSEELLFRGALQPLFGMDWKSVLLVALVFGVLHLGNGRKYSFVYSVVSCGWGMFIFFSFGYSGMLGILRECQNFKCDE</sequence>
<feature type="domain" description="CAAX prenyl protease 2/Lysostaphin resistance protein A-like" evidence="2">
    <location>
        <begin position="192"/>
        <end position="256"/>
    </location>
</feature>
<feature type="transmembrane region" description="Helical" evidence="1">
    <location>
        <begin position="245"/>
        <end position="271"/>
    </location>
</feature>
<keyword evidence="1" id="KW-1133">Transmembrane helix</keyword>
<dbReference type="Proteomes" id="UP001159364">
    <property type="component" value="Linkage Group LG02"/>
</dbReference>
<dbReference type="PANTHER" id="PTHR43592:SF7">
    <property type="entry name" value="CAAX AMINO TERMINAL PROTEASE FAMILY PROTEIN"/>
    <property type="match status" value="1"/>
</dbReference>
<keyword evidence="1" id="KW-0812">Transmembrane</keyword>
<gene>
    <name evidence="3" type="ORF">K2173_026546</name>
</gene>
<dbReference type="GO" id="GO:0004175">
    <property type="term" value="F:endopeptidase activity"/>
    <property type="evidence" value="ECO:0007669"/>
    <property type="project" value="UniProtKB-ARBA"/>
</dbReference>
<dbReference type="GO" id="GO:0080120">
    <property type="term" value="P:CAAX-box protein maturation"/>
    <property type="evidence" value="ECO:0007669"/>
    <property type="project" value="UniProtKB-ARBA"/>
</dbReference>
<feature type="transmembrane region" description="Helical" evidence="1">
    <location>
        <begin position="61"/>
        <end position="80"/>
    </location>
</feature>
<protein>
    <recommendedName>
        <fullName evidence="2">CAAX prenyl protease 2/Lysostaphin resistance protein A-like domain-containing protein</fullName>
    </recommendedName>
</protein>
<dbReference type="Pfam" id="PF02517">
    <property type="entry name" value="Rce1-like"/>
    <property type="match status" value="1"/>
</dbReference>
<feature type="transmembrane region" description="Helical" evidence="1">
    <location>
        <begin position="220"/>
        <end position="239"/>
    </location>
</feature>
<dbReference type="PANTHER" id="PTHR43592">
    <property type="entry name" value="CAAX AMINO TERMINAL PROTEASE"/>
    <property type="match status" value="1"/>
</dbReference>
<dbReference type="EMBL" id="JAIWQS010000002">
    <property type="protein sequence ID" value="KAJ8771369.1"/>
    <property type="molecule type" value="Genomic_DNA"/>
</dbReference>
<comment type="caution">
    <text evidence="3">The sequence shown here is derived from an EMBL/GenBank/DDBJ whole genome shotgun (WGS) entry which is preliminary data.</text>
</comment>
<evidence type="ECO:0000313" key="4">
    <source>
        <dbReference type="Proteomes" id="UP001159364"/>
    </source>
</evidence>
<dbReference type="AlphaFoldDB" id="A0AAV8TZD0"/>
<evidence type="ECO:0000313" key="3">
    <source>
        <dbReference type="EMBL" id="KAJ8771369.1"/>
    </source>
</evidence>
<keyword evidence="1" id="KW-0472">Membrane</keyword>
<keyword evidence="4" id="KW-1185">Reference proteome</keyword>
<name>A0AAV8TZD0_9ROSI</name>
<reference evidence="3 4" key="1">
    <citation type="submission" date="2021-09" db="EMBL/GenBank/DDBJ databases">
        <title>Genomic insights and catalytic innovation underlie evolution of tropane alkaloids biosynthesis.</title>
        <authorList>
            <person name="Wang Y.-J."/>
            <person name="Tian T."/>
            <person name="Huang J.-P."/>
            <person name="Huang S.-X."/>
        </authorList>
    </citation>
    <scope>NUCLEOTIDE SEQUENCE [LARGE SCALE GENOMIC DNA]</scope>
    <source>
        <strain evidence="3">KIB-2018</strain>
        <tissue evidence="3">Leaf</tissue>
    </source>
</reference>
<evidence type="ECO:0000259" key="2">
    <source>
        <dbReference type="Pfam" id="PF02517"/>
    </source>
</evidence>
<organism evidence="3 4">
    <name type="scientific">Erythroxylum novogranatense</name>
    <dbReference type="NCBI Taxonomy" id="1862640"/>
    <lineage>
        <taxon>Eukaryota</taxon>
        <taxon>Viridiplantae</taxon>
        <taxon>Streptophyta</taxon>
        <taxon>Embryophyta</taxon>
        <taxon>Tracheophyta</taxon>
        <taxon>Spermatophyta</taxon>
        <taxon>Magnoliopsida</taxon>
        <taxon>eudicotyledons</taxon>
        <taxon>Gunneridae</taxon>
        <taxon>Pentapetalae</taxon>
        <taxon>rosids</taxon>
        <taxon>fabids</taxon>
        <taxon>Malpighiales</taxon>
        <taxon>Erythroxylaceae</taxon>
        <taxon>Erythroxylum</taxon>
    </lineage>
</organism>
<accession>A0AAV8TZD0</accession>